<evidence type="ECO:0000256" key="1">
    <source>
        <dbReference type="SAM" id="MobiDB-lite"/>
    </source>
</evidence>
<protein>
    <submittedName>
        <fullName evidence="2">Uncharacterized protein</fullName>
    </submittedName>
</protein>
<dbReference type="AlphaFoldDB" id="A0A7X1HY73"/>
<evidence type="ECO:0000313" key="3">
    <source>
        <dbReference type="Proteomes" id="UP000517694"/>
    </source>
</evidence>
<organism evidence="2 3">
    <name type="scientific">Streptomyces mexicanus</name>
    <dbReference type="NCBI Taxonomy" id="178566"/>
    <lineage>
        <taxon>Bacteria</taxon>
        <taxon>Bacillati</taxon>
        <taxon>Actinomycetota</taxon>
        <taxon>Actinomycetes</taxon>
        <taxon>Kitasatosporales</taxon>
        <taxon>Streptomycetaceae</taxon>
        <taxon>Streptomyces</taxon>
    </lineage>
</organism>
<reference evidence="2 3" key="1">
    <citation type="submission" date="2020-08" db="EMBL/GenBank/DDBJ databases">
        <title>Whole-Genome Sequence of French Clinical Streptomyces mexicanus Strain Q0842.</title>
        <authorList>
            <person name="Boxberger M."/>
            <person name="La Scola B."/>
        </authorList>
    </citation>
    <scope>NUCLEOTIDE SEQUENCE [LARGE SCALE GENOMIC DNA]</scope>
    <source>
        <strain evidence="2 3">Marseille-Q0842</strain>
    </source>
</reference>
<gene>
    <name evidence="2" type="ORF">H1R13_10330</name>
</gene>
<feature type="region of interest" description="Disordered" evidence="1">
    <location>
        <begin position="235"/>
        <end position="339"/>
    </location>
</feature>
<sequence>MPFSAEETDTRKVQTAVAGSPGADHPVYLPMDAAAFDRFIRAYPAREFYCGTLLGGCGRRLSARKYRDKKCHFAHVVSGQCRRVATNEASADHLYIGRALAGWLKQQKYRNVQVRYRQRGHDLREVVDVLYTRAGSPLRHLVRVQLARASKAEWERADTDLRGQWVEVHWLFGPDSMVANWQMDRQGYAVRVRCRPLGVTRLVEVGVQVPDRPVAWVPLSECRMTGHGMLVPGLRPTPAGLVPHDRQAPVPTAEAPRRPADVPRPAGRPAPTPPGNSEAERVTAPPAGSEAAPVAAPPVVRPDQKPRAPHTAPPPAPRSCRRPAPEGSGDVPPAGPLPSVLLPEQVRAQQDRETTERLLLLLDRLDDIGDELHLDQVHTALREIASCVRALWRPPAAAVSRRIDAWRAHVSALTARPTFRQICAHADRLRWTLGTAARTARPLTWRELGTRLDERLPALHPDDKVAVLVEVDRATCTDRPLLSALIAAPGNRVHPLYARVLDHPDRPVPPPGCAQTSWEADLRRHRRLHVGPDREFVVTARPGRSHGKSGARRLAVP</sequence>
<dbReference type="RefSeq" id="WP_159662580.1">
    <property type="nucleotide sequence ID" value="NZ_JACMHY010000003.1"/>
</dbReference>
<proteinExistence type="predicted"/>
<accession>A0A7X1HY73</accession>
<dbReference type="EMBL" id="JACMHY010000003">
    <property type="protein sequence ID" value="MBC2865384.1"/>
    <property type="molecule type" value="Genomic_DNA"/>
</dbReference>
<evidence type="ECO:0000313" key="2">
    <source>
        <dbReference type="EMBL" id="MBC2865384.1"/>
    </source>
</evidence>
<name>A0A7X1HY73_9ACTN</name>
<comment type="caution">
    <text evidence="2">The sequence shown here is derived from an EMBL/GenBank/DDBJ whole genome shotgun (WGS) entry which is preliminary data.</text>
</comment>
<dbReference type="OrthoDB" id="4965426at2"/>
<keyword evidence="3" id="KW-1185">Reference proteome</keyword>
<feature type="compositionally biased region" description="Low complexity" evidence="1">
    <location>
        <begin position="284"/>
        <end position="294"/>
    </location>
</feature>
<dbReference type="Proteomes" id="UP000517694">
    <property type="component" value="Unassembled WGS sequence"/>
</dbReference>